<dbReference type="AlphaFoldDB" id="A0AAQ3MFY8"/>
<gene>
    <name evidence="2" type="ORF">V8G54_036010</name>
</gene>
<accession>A0AAQ3MFY8</accession>
<evidence type="ECO:0000313" key="2">
    <source>
        <dbReference type="EMBL" id="WVY90496.1"/>
    </source>
</evidence>
<sequence length="175" mass="19955">MHHSGLLNPENIRATMVCVETNGERRFDGVANAEEVEEQQQRLISGDEKVLEIEGELHLHRSLSPSKPRSFTETSSSQPPARVPLNPQIHWFHIKLVTQPSLRMVKTMLMIKDSTTTEFDEEEDEETHRVDERDISLHGDFLREVKELVGEAVAVARVFVKGRYVDVTPSLLQCL</sequence>
<feature type="region of interest" description="Disordered" evidence="1">
    <location>
        <begin position="62"/>
        <end position="82"/>
    </location>
</feature>
<dbReference type="EMBL" id="CP144690">
    <property type="protein sequence ID" value="WVY90496.1"/>
    <property type="molecule type" value="Genomic_DNA"/>
</dbReference>
<evidence type="ECO:0000313" key="3">
    <source>
        <dbReference type="Proteomes" id="UP001374535"/>
    </source>
</evidence>
<proteinExistence type="predicted"/>
<name>A0AAQ3MFY8_VIGMU</name>
<reference evidence="2 3" key="1">
    <citation type="journal article" date="2023" name="Life. Sci Alliance">
        <title>Evolutionary insights into 3D genome organization and epigenetic landscape of Vigna mungo.</title>
        <authorList>
            <person name="Junaid A."/>
            <person name="Singh B."/>
            <person name="Bhatia S."/>
        </authorList>
    </citation>
    <scope>NUCLEOTIDE SEQUENCE [LARGE SCALE GENOMIC DNA]</scope>
    <source>
        <strain evidence="2">Urdbean</strain>
    </source>
</reference>
<organism evidence="2 3">
    <name type="scientific">Vigna mungo</name>
    <name type="common">Black gram</name>
    <name type="synonym">Phaseolus mungo</name>
    <dbReference type="NCBI Taxonomy" id="3915"/>
    <lineage>
        <taxon>Eukaryota</taxon>
        <taxon>Viridiplantae</taxon>
        <taxon>Streptophyta</taxon>
        <taxon>Embryophyta</taxon>
        <taxon>Tracheophyta</taxon>
        <taxon>Spermatophyta</taxon>
        <taxon>Magnoliopsida</taxon>
        <taxon>eudicotyledons</taxon>
        <taxon>Gunneridae</taxon>
        <taxon>Pentapetalae</taxon>
        <taxon>rosids</taxon>
        <taxon>fabids</taxon>
        <taxon>Fabales</taxon>
        <taxon>Fabaceae</taxon>
        <taxon>Papilionoideae</taxon>
        <taxon>50 kb inversion clade</taxon>
        <taxon>NPAAA clade</taxon>
        <taxon>indigoferoid/millettioid clade</taxon>
        <taxon>Phaseoleae</taxon>
        <taxon>Vigna</taxon>
    </lineage>
</organism>
<protein>
    <submittedName>
        <fullName evidence="2">Uncharacterized protein</fullName>
    </submittedName>
</protein>
<dbReference type="Proteomes" id="UP001374535">
    <property type="component" value="Chromosome 11"/>
</dbReference>
<evidence type="ECO:0000256" key="1">
    <source>
        <dbReference type="SAM" id="MobiDB-lite"/>
    </source>
</evidence>
<keyword evidence="3" id="KW-1185">Reference proteome</keyword>
<feature type="compositionally biased region" description="Polar residues" evidence="1">
    <location>
        <begin position="63"/>
        <end position="79"/>
    </location>
</feature>